<evidence type="ECO:0000313" key="3">
    <source>
        <dbReference type="EMBL" id="CDO93068.1"/>
    </source>
</evidence>
<evidence type="ECO:0000256" key="2">
    <source>
        <dbReference type="SAM" id="Coils"/>
    </source>
</evidence>
<accession>A0A0A8L493</accession>
<dbReference type="InterPro" id="IPR002885">
    <property type="entry name" value="PPR_rpt"/>
</dbReference>
<keyword evidence="4" id="KW-1185">Reference proteome</keyword>
<evidence type="ECO:0000256" key="1">
    <source>
        <dbReference type="ARBA" id="ARBA00004173"/>
    </source>
</evidence>
<organism evidence="3 4">
    <name type="scientific">Kluyveromyces dobzhanskii CBS 2104</name>
    <dbReference type="NCBI Taxonomy" id="1427455"/>
    <lineage>
        <taxon>Eukaryota</taxon>
        <taxon>Fungi</taxon>
        <taxon>Dikarya</taxon>
        <taxon>Ascomycota</taxon>
        <taxon>Saccharomycotina</taxon>
        <taxon>Saccharomycetes</taxon>
        <taxon>Saccharomycetales</taxon>
        <taxon>Saccharomycetaceae</taxon>
        <taxon>Kluyveromyces</taxon>
    </lineage>
</organism>
<dbReference type="Proteomes" id="UP000031516">
    <property type="component" value="Unassembled WGS sequence"/>
</dbReference>
<dbReference type="AlphaFoldDB" id="A0A0A8L493"/>
<comment type="subcellular location">
    <subcellularLocation>
        <location evidence="1">Mitochondrion</location>
    </subcellularLocation>
</comment>
<name>A0A0A8L493_9SACH</name>
<keyword evidence="2" id="KW-0175">Coiled coil</keyword>
<dbReference type="Pfam" id="PF13041">
    <property type="entry name" value="PPR_2"/>
    <property type="match status" value="1"/>
</dbReference>
<feature type="coiled-coil region" evidence="2">
    <location>
        <begin position="566"/>
        <end position="593"/>
    </location>
</feature>
<sequence>MLSSRTNQYVPLVQRFTRAFHTTQVYCGSPLKAKLNQLHKTDAFIKRTEKESEKRRAKGRTNMLKASKHGYTTKKANEVLRKKHKISNVDELIKMGPTSNADTNVLAVSKDKRLMYTVLGVSSPQLKNSVLVAKDIEKFCRRNQLQKALFLVKLAGPNGAAGMNVLMTHYLEIEKDASSAIDLYSWRKKWQISPNQYTETLLFRGLARLPDPVSVKIADRVVKIVNKLIEDDRLNRINFNAALSALANCNDTSYLFKCFDLRPKGLKKDDIAYTQLLIGCAKITDPVEAIQRADDVMNSADPRVIDSQMLFHYLNVWHSRADMKFSNCVLPLLNTFYDIDVPDASFKTDIPDFVELPVLENWSIKSKMLLNPHVAHLLMENCLKTGQYAYGTAFFNKCLKSRSNFINSKIINAALNLIIKEDPENCGDRCYELLRTMEDNGLLREPLQHIVLTYKAFERQATKRVNNSDTVRATRLVNACLTLMKDKESKIVLHGDVRQKYLTWKPWMFLLRVAMSCKDVLALPERKKIINEFICTMLYDPAMLLKQRDRSRDSMRFIYLEAVRFIKSLENSLNLTDDELNQVRAEAEDSESLQKRQFLFRRHLARLRKRILEIVDNLEHGRDSNSPEVQKLYQQHCTTILNTDIKKFEK</sequence>
<dbReference type="EMBL" id="CCBQ010000019">
    <property type="protein sequence ID" value="CDO93068.1"/>
    <property type="molecule type" value="Genomic_DNA"/>
</dbReference>
<gene>
    <name evidence="3" type="ORF">KLDO_g1374</name>
</gene>
<dbReference type="InterPro" id="IPR011990">
    <property type="entry name" value="TPR-like_helical_dom_sf"/>
</dbReference>
<dbReference type="Gene3D" id="1.25.40.10">
    <property type="entry name" value="Tetratricopeptide repeat domain"/>
    <property type="match status" value="1"/>
</dbReference>
<dbReference type="GO" id="GO:0005739">
    <property type="term" value="C:mitochondrion"/>
    <property type="evidence" value="ECO:0007669"/>
    <property type="project" value="UniProtKB-SubCell"/>
</dbReference>
<dbReference type="OrthoDB" id="185373at2759"/>
<proteinExistence type="predicted"/>
<comment type="caution">
    <text evidence="3">The sequence shown here is derived from an EMBL/GenBank/DDBJ whole genome shotgun (WGS) entry which is preliminary data.</text>
</comment>
<protein>
    <submittedName>
        <fullName evidence="3">WGS project CCBQ000000000 data, contig 00099</fullName>
    </submittedName>
</protein>
<evidence type="ECO:0000313" key="4">
    <source>
        <dbReference type="Proteomes" id="UP000031516"/>
    </source>
</evidence>
<reference evidence="3 4" key="1">
    <citation type="submission" date="2014-03" db="EMBL/GenBank/DDBJ databases">
        <title>The genome of Kluyveromyces dobzhanskii.</title>
        <authorList>
            <person name="Nystedt B."/>
            <person name="Astrom S."/>
        </authorList>
    </citation>
    <scope>NUCLEOTIDE SEQUENCE [LARGE SCALE GENOMIC DNA]</scope>
    <source>
        <strain evidence="3 4">CBS 2104</strain>
    </source>
</reference>